<protein>
    <submittedName>
        <fullName evidence="1">Uncharacterized protein</fullName>
    </submittedName>
</protein>
<gene>
    <name evidence="1" type="ORF">L6164_016707</name>
</gene>
<reference evidence="1 2" key="1">
    <citation type="journal article" date="2022" name="DNA Res.">
        <title>Chromosomal-level genome assembly of the orchid tree Bauhinia variegata (Leguminosae; Cercidoideae) supports the allotetraploid origin hypothesis of Bauhinia.</title>
        <authorList>
            <person name="Zhong Y."/>
            <person name="Chen Y."/>
            <person name="Zheng D."/>
            <person name="Pang J."/>
            <person name="Liu Y."/>
            <person name="Luo S."/>
            <person name="Meng S."/>
            <person name="Qian L."/>
            <person name="Wei D."/>
            <person name="Dai S."/>
            <person name="Zhou R."/>
        </authorList>
    </citation>
    <scope>NUCLEOTIDE SEQUENCE [LARGE SCALE GENOMIC DNA]</scope>
    <source>
        <strain evidence="1">BV-YZ2020</strain>
    </source>
</reference>
<keyword evidence="2" id="KW-1185">Reference proteome</keyword>
<accession>A0ACB9N5A0</accession>
<dbReference type="EMBL" id="CM039432">
    <property type="protein sequence ID" value="KAI4331750.1"/>
    <property type="molecule type" value="Genomic_DNA"/>
</dbReference>
<name>A0ACB9N5A0_BAUVA</name>
<comment type="caution">
    <text evidence="1">The sequence shown here is derived from an EMBL/GenBank/DDBJ whole genome shotgun (WGS) entry which is preliminary data.</text>
</comment>
<dbReference type="Proteomes" id="UP000828941">
    <property type="component" value="Chromosome 7"/>
</dbReference>
<proteinExistence type="predicted"/>
<organism evidence="1 2">
    <name type="scientific">Bauhinia variegata</name>
    <name type="common">Purple orchid tree</name>
    <name type="synonym">Phanera variegata</name>
    <dbReference type="NCBI Taxonomy" id="167791"/>
    <lineage>
        <taxon>Eukaryota</taxon>
        <taxon>Viridiplantae</taxon>
        <taxon>Streptophyta</taxon>
        <taxon>Embryophyta</taxon>
        <taxon>Tracheophyta</taxon>
        <taxon>Spermatophyta</taxon>
        <taxon>Magnoliopsida</taxon>
        <taxon>eudicotyledons</taxon>
        <taxon>Gunneridae</taxon>
        <taxon>Pentapetalae</taxon>
        <taxon>rosids</taxon>
        <taxon>fabids</taxon>
        <taxon>Fabales</taxon>
        <taxon>Fabaceae</taxon>
        <taxon>Cercidoideae</taxon>
        <taxon>Cercideae</taxon>
        <taxon>Bauhiniinae</taxon>
        <taxon>Bauhinia</taxon>
    </lineage>
</organism>
<evidence type="ECO:0000313" key="1">
    <source>
        <dbReference type="EMBL" id="KAI4331750.1"/>
    </source>
</evidence>
<sequence length="314" mass="36341">MAMGSSKSSKKPTRPPSWAWDHFTKKSIKGVMRVLCNWCGTHYACDRKRNETSNLIGHLMRQCKKFSKELRDPRQMVLSFQPKKKEEGEGKGSNLTVVCSDNEPCREALAKIIIVDELPFKFVEGDGFKCYMIVVQPLFNVPSWVTVARDCFKLYCNEKKLRHLLGLNLQHVSLTTDCWTSLQNLNYIKKLFEWGIDKVFSITVDNAYSNDDVISYMRRRINAWTKSVLKGELLRMRCCAHILNLIVMDGLKDMHDSVVKIRNTMRYVRASPTRLQRFKSCVEDEKLECKSLVSMDVPTTWNSTYLMLDTALKV</sequence>
<evidence type="ECO:0000313" key="2">
    <source>
        <dbReference type="Proteomes" id="UP000828941"/>
    </source>
</evidence>